<proteinExistence type="predicted"/>
<organism evidence="1 2">
    <name type="scientific">Neolewinella aquimaris</name>
    <dbReference type="NCBI Taxonomy" id="1835722"/>
    <lineage>
        <taxon>Bacteria</taxon>
        <taxon>Pseudomonadati</taxon>
        <taxon>Bacteroidota</taxon>
        <taxon>Saprospiria</taxon>
        <taxon>Saprospirales</taxon>
        <taxon>Lewinellaceae</taxon>
        <taxon>Neolewinella</taxon>
    </lineage>
</organism>
<evidence type="ECO:0000313" key="1">
    <source>
        <dbReference type="EMBL" id="MBB4079534.1"/>
    </source>
</evidence>
<gene>
    <name evidence="1" type="ORF">GGR28_002159</name>
</gene>
<name>A0A840E1V3_9BACT</name>
<reference evidence="1 2" key="1">
    <citation type="submission" date="2020-08" db="EMBL/GenBank/DDBJ databases">
        <title>Genomic Encyclopedia of Type Strains, Phase IV (KMG-IV): sequencing the most valuable type-strain genomes for metagenomic binning, comparative biology and taxonomic classification.</title>
        <authorList>
            <person name="Goeker M."/>
        </authorList>
    </citation>
    <scope>NUCLEOTIDE SEQUENCE [LARGE SCALE GENOMIC DNA]</scope>
    <source>
        <strain evidence="1 2">DSM 105137</strain>
    </source>
</reference>
<dbReference type="EMBL" id="JACIFF010000005">
    <property type="protein sequence ID" value="MBB4079534.1"/>
    <property type="molecule type" value="Genomic_DNA"/>
</dbReference>
<comment type="caution">
    <text evidence="1">The sequence shown here is derived from an EMBL/GenBank/DDBJ whole genome shotgun (WGS) entry which is preliminary data.</text>
</comment>
<accession>A0A840E1V3</accession>
<evidence type="ECO:0000313" key="2">
    <source>
        <dbReference type="Proteomes" id="UP000576209"/>
    </source>
</evidence>
<dbReference type="Proteomes" id="UP000576209">
    <property type="component" value="Unassembled WGS sequence"/>
</dbReference>
<dbReference type="AlphaFoldDB" id="A0A840E1V3"/>
<keyword evidence="2" id="KW-1185">Reference proteome</keyword>
<protein>
    <submittedName>
        <fullName evidence="1">Uncharacterized protein</fullName>
    </submittedName>
</protein>
<sequence>MTILFVLMAACALGGGLSLTSALLDGTRHF</sequence>